<dbReference type="AlphaFoldDB" id="A0A0F3GND1"/>
<protein>
    <recommendedName>
        <fullName evidence="1">Putative regulatory protein MBAV_004414</fullName>
    </recommendedName>
</protein>
<keyword evidence="4" id="KW-1185">Reference proteome</keyword>
<feature type="region of interest" description="Disordered" evidence="2">
    <location>
        <begin position="84"/>
        <end position="116"/>
    </location>
</feature>
<feature type="compositionally biased region" description="Basic and acidic residues" evidence="2">
    <location>
        <begin position="96"/>
        <end position="116"/>
    </location>
</feature>
<dbReference type="NCBIfam" id="NF003315">
    <property type="entry name" value="PRK04323.1"/>
    <property type="match status" value="1"/>
</dbReference>
<organism evidence="3 4">
    <name type="scientific">Candidatus Magnetobacterium bavaricum</name>
    <dbReference type="NCBI Taxonomy" id="29290"/>
    <lineage>
        <taxon>Bacteria</taxon>
        <taxon>Pseudomonadati</taxon>
        <taxon>Nitrospirota</taxon>
        <taxon>Thermodesulfovibrionia</taxon>
        <taxon>Thermodesulfovibrionales</taxon>
        <taxon>Candidatus Magnetobacteriaceae</taxon>
        <taxon>Candidatus Magnetobacterium</taxon>
    </lineage>
</organism>
<gene>
    <name evidence="3" type="ORF">MBAV_004414</name>
</gene>
<dbReference type="HAMAP" id="MF_01503">
    <property type="entry name" value="RemA"/>
    <property type="match status" value="1"/>
</dbReference>
<proteinExistence type="inferred from homology"/>
<sequence>MKKAINGPVFVNIGFGNVVSANRVITVLTSASAPMKRLREEAKKVGKLIDATEGRRTRSIIITDSDHIVLSALQTETLTQRLMAQGSADTNADADTEIKRSASGKKDKKEARNKAL</sequence>
<reference evidence="3 4" key="1">
    <citation type="submission" date="2015-02" db="EMBL/GenBank/DDBJ databases">
        <title>Single-cell genomics of uncultivated deep-branching MTB reveals a conserved set of magnetosome genes.</title>
        <authorList>
            <person name="Kolinko S."/>
            <person name="Richter M."/>
            <person name="Glockner F.O."/>
            <person name="Brachmann A."/>
            <person name="Schuler D."/>
        </authorList>
    </citation>
    <scope>NUCLEOTIDE SEQUENCE [LARGE SCALE GENOMIC DNA]</scope>
    <source>
        <strain evidence="3">TM-1</strain>
    </source>
</reference>
<comment type="caution">
    <text evidence="3">The sequence shown here is derived from an EMBL/GenBank/DDBJ whole genome shotgun (WGS) entry which is preliminary data.</text>
</comment>
<dbReference type="Pfam" id="PF04025">
    <property type="entry name" value="RemA-like"/>
    <property type="match status" value="1"/>
</dbReference>
<dbReference type="InterPro" id="IPR007169">
    <property type="entry name" value="RemA-like"/>
</dbReference>
<evidence type="ECO:0000313" key="3">
    <source>
        <dbReference type="EMBL" id="KJU83391.1"/>
    </source>
</evidence>
<dbReference type="PANTHER" id="PTHR38449">
    <property type="entry name" value="REGULATORY PROTEIN TM_1690-RELATED"/>
    <property type="match status" value="1"/>
</dbReference>
<dbReference type="Proteomes" id="UP000033423">
    <property type="component" value="Unassembled WGS sequence"/>
</dbReference>
<name>A0A0F3GND1_9BACT</name>
<dbReference type="PANTHER" id="PTHR38449:SF1">
    <property type="entry name" value="REGULATORY PROTEIN SSL2874-RELATED"/>
    <property type="match status" value="1"/>
</dbReference>
<evidence type="ECO:0000256" key="1">
    <source>
        <dbReference type="HAMAP-Rule" id="MF_01503"/>
    </source>
</evidence>
<dbReference type="EMBL" id="LACI01001922">
    <property type="protein sequence ID" value="KJU83391.1"/>
    <property type="molecule type" value="Genomic_DNA"/>
</dbReference>
<evidence type="ECO:0000313" key="4">
    <source>
        <dbReference type="Proteomes" id="UP000033423"/>
    </source>
</evidence>
<comment type="similarity">
    <text evidence="1">Belongs to the RemA family.</text>
</comment>
<accession>A0A0F3GND1</accession>
<evidence type="ECO:0000256" key="2">
    <source>
        <dbReference type="SAM" id="MobiDB-lite"/>
    </source>
</evidence>
<dbReference type="PATRIC" id="fig|29290.4.peg.5853"/>